<dbReference type="AlphaFoldDB" id="A0A517VGE5"/>
<organism evidence="2 3">
    <name type="scientific">Gimesia algae</name>
    <dbReference type="NCBI Taxonomy" id="2527971"/>
    <lineage>
        <taxon>Bacteria</taxon>
        <taxon>Pseudomonadati</taxon>
        <taxon>Planctomycetota</taxon>
        <taxon>Planctomycetia</taxon>
        <taxon>Planctomycetales</taxon>
        <taxon>Planctomycetaceae</taxon>
        <taxon>Gimesia</taxon>
    </lineage>
</organism>
<reference evidence="2 3" key="1">
    <citation type="submission" date="2019-02" db="EMBL/GenBank/DDBJ databases">
        <title>Deep-cultivation of Planctomycetes and their phenomic and genomic characterization uncovers novel biology.</title>
        <authorList>
            <person name="Wiegand S."/>
            <person name="Jogler M."/>
            <person name="Boedeker C."/>
            <person name="Pinto D."/>
            <person name="Vollmers J."/>
            <person name="Rivas-Marin E."/>
            <person name="Kohn T."/>
            <person name="Peeters S.H."/>
            <person name="Heuer A."/>
            <person name="Rast P."/>
            <person name="Oberbeckmann S."/>
            <person name="Bunk B."/>
            <person name="Jeske O."/>
            <person name="Meyerdierks A."/>
            <person name="Storesund J.E."/>
            <person name="Kallscheuer N."/>
            <person name="Luecker S."/>
            <person name="Lage O.M."/>
            <person name="Pohl T."/>
            <person name="Merkel B.J."/>
            <person name="Hornburger P."/>
            <person name="Mueller R.-W."/>
            <person name="Bruemmer F."/>
            <person name="Labrenz M."/>
            <person name="Spormann A.M."/>
            <person name="Op den Camp H."/>
            <person name="Overmann J."/>
            <person name="Amann R."/>
            <person name="Jetten M.S.M."/>
            <person name="Mascher T."/>
            <person name="Medema M.H."/>
            <person name="Devos D.P."/>
            <person name="Kaster A.-K."/>
            <person name="Ovreas L."/>
            <person name="Rohde M."/>
            <person name="Galperin M.Y."/>
            <person name="Jogler C."/>
        </authorList>
    </citation>
    <scope>NUCLEOTIDE SEQUENCE [LARGE SCALE GENOMIC DNA]</scope>
    <source>
        <strain evidence="2 3">Pan161</strain>
    </source>
</reference>
<accession>A0A517VGE5</accession>
<dbReference type="KEGG" id="gax:Pan161_37440"/>
<evidence type="ECO:0000313" key="3">
    <source>
        <dbReference type="Proteomes" id="UP000316855"/>
    </source>
</evidence>
<feature type="domain" description="3-keto-alpha-glucoside-1,2-lyase/3-keto-2-hydroxy-glucal hydratase" evidence="1">
    <location>
        <begin position="38"/>
        <end position="215"/>
    </location>
</feature>
<evidence type="ECO:0000313" key="2">
    <source>
        <dbReference type="EMBL" id="QDT92079.1"/>
    </source>
</evidence>
<dbReference type="OrthoDB" id="9814708at2"/>
<gene>
    <name evidence="2" type="ORF">Pan161_37440</name>
</gene>
<keyword evidence="3" id="KW-1185">Reference proteome</keyword>
<proteinExistence type="predicted"/>
<evidence type="ECO:0000259" key="1">
    <source>
        <dbReference type="Pfam" id="PF06439"/>
    </source>
</evidence>
<dbReference type="Pfam" id="PF06439">
    <property type="entry name" value="3keto-disac_hyd"/>
    <property type="match status" value="1"/>
</dbReference>
<dbReference type="Gene3D" id="2.60.120.560">
    <property type="entry name" value="Exo-inulinase, domain 1"/>
    <property type="match status" value="1"/>
</dbReference>
<name>A0A517VGE5_9PLAN</name>
<sequence length="260" mass="29467">MKKQFAILCLGCLVLLQSNQTGCTSEPNQLTEQEKTQGFTLLFNGKDLTGWQHSGNWKVEEGVLTRSGKGGSLVYEPELVPDNFELKFEWKVAEGSNSGIYYRPGQYEYQILDNQKHVDGKNPRTSAASIYFCLPPSHDATRPVGQWNTGRIVCQGTVIQHWLNGEKVIDLDYTDPRYAWHVELLANRGGNLTDRGANLSLQDHGDPVWYRGLKMRSIPDTEKLKRSKVEPAEISDTAMAAEQRKLQRIMEGRARQQQKK</sequence>
<protein>
    <recommendedName>
        <fullName evidence="1">3-keto-alpha-glucoside-1,2-lyase/3-keto-2-hydroxy-glucal hydratase domain-containing protein</fullName>
    </recommendedName>
</protein>
<dbReference type="RefSeq" id="WP_145229470.1">
    <property type="nucleotide sequence ID" value="NZ_CP036343.1"/>
</dbReference>
<dbReference type="GO" id="GO:0016787">
    <property type="term" value="F:hydrolase activity"/>
    <property type="evidence" value="ECO:0007669"/>
    <property type="project" value="InterPro"/>
</dbReference>
<dbReference type="EMBL" id="CP036343">
    <property type="protein sequence ID" value="QDT92079.1"/>
    <property type="molecule type" value="Genomic_DNA"/>
</dbReference>
<dbReference type="Proteomes" id="UP000316855">
    <property type="component" value="Chromosome"/>
</dbReference>
<dbReference type="InterPro" id="IPR010496">
    <property type="entry name" value="AL/BT2_dom"/>
</dbReference>